<proteinExistence type="predicted"/>
<dbReference type="PANTHER" id="PTHR30582:SF2">
    <property type="entry name" value="L,D-TRANSPEPTIDASE YCIB-RELATED"/>
    <property type="match status" value="1"/>
</dbReference>
<evidence type="ECO:0000256" key="13">
    <source>
        <dbReference type="PROSITE-ProRule" id="PRU01373"/>
    </source>
</evidence>
<dbReference type="Gene3D" id="2.40.440.10">
    <property type="entry name" value="L,D-transpeptidase catalytic domain-like"/>
    <property type="match status" value="1"/>
</dbReference>
<keyword evidence="11 13" id="KW-0961">Cell wall biogenesis/degradation</keyword>
<evidence type="ECO:0000256" key="12">
    <source>
        <dbReference type="ARBA" id="ARBA00060592"/>
    </source>
</evidence>
<protein>
    <submittedName>
        <fullName evidence="16">Putative lipoprotein</fullName>
    </submittedName>
</protein>
<dbReference type="GO" id="GO:0016746">
    <property type="term" value="F:acyltransferase activity"/>
    <property type="evidence" value="ECO:0007669"/>
    <property type="project" value="UniProtKB-KW"/>
</dbReference>
<dbReference type="GO" id="GO:0071972">
    <property type="term" value="F:peptidoglycan L,D-transpeptidase activity"/>
    <property type="evidence" value="ECO:0007669"/>
    <property type="project" value="TreeGrafter"/>
</dbReference>
<feature type="compositionally biased region" description="Basic and acidic residues" evidence="14">
    <location>
        <begin position="17"/>
        <end position="26"/>
    </location>
</feature>
<dbReference type="KEGG" id="arev:RVR_6477"/>
<dbReference type="InterPro" id="IPR050979">
    <property type="entry name" value="LD-transpeptidase"/>
</dbReference>
<keyword evidence="7" id="KW-0472">Membrane</keyword>
<feature type="active site" description="Nucleophile" evidence="13">
    <location>
        <position position="405"/>
    </location>
</feature>
<dbReference type="Pfam" id="PF17964">
    <property type="entry name" value="Big_10"/>
    <property type="match status" value="1"/>
</dbReference>
<evidence type="ECO:0000256" key="7">
    <source>
        <dbReference type="ARBA" id="ARBA00023136"/>
    </source>
</evidence>
<evidence type="ECO:0000256" key="11">
    <source>
        <dbReference type="ARBA" id="ARBA00023316"/>
    </source>
</evidence>
<evidence type="ECO:0000256" key="10">
    <source>
        <dbReference type="ARBA" id="ARBA00023315"/>
    </source>
</evidence>
<dbReference type="InterPro" id="IPR041280">
    <property type="entry name" value="Big_10"/>
</dbReference>
<dbReference type="GO" id="GO:0018104">
    <property type="term" value="P:peptidoglycan-protein cross-linking"/>
    <property type="evidence" value="ECO:0007669"/>
    <property type="project" value="TreeGrafter"/>
</dbReference>
<keyword evidence="8" id="KW-0564">Palmitate</keyword>
<evidence type="ECO:0000256" key="1">
    <source>
        <dbReference type="ARBA" id="ARBA00004752"/>
    </source>
</evidence>
<sequence>MTPPDTGKAPTSDQDGPAEHGAAEAARRKRKVFRRSTLAALAVVAGGAVALTACGGHDSTADSRNAAATASPTSGAATGTTAAGASPSKQASADEAAAKQTSAAKITITPKSGTTGAAVSGAVKVKATGGKLTKVTMEGVASGHTVSGTLSSDGTTWTPKGTLAHGIEFRISATATDTQGRTTSAQSTFGTKAATGSFVGYFTPEDGSTVGVGMPVSINFSKAISSGDRAAVQRGITVQSSSGQQVVGHWFSSTRLDLRPESYWKAGSHVSLTLDLAGVEGAPGVYGTQHKTVGFDVGRSQVSTVDAATHMMTVVRDGKVIRTLPISAGGDGHTTYDGQMVIEEKDETTRMNGATVGFTDDDGKGEYDIPDVPHAMRLSDSGTFIHGNYWADKSVFGTANTSHGCIGLSDVKGGKDDTTDAAWFYNNSLLGDVVVVKNSPDKTIQPSNGLNGWNMSWSQWVAGSAL</sequence>
<dbReference type="SUPFAM" id="SSF141523">
    <property type="entry name" value="L,D-transpeptidase catalytic domain-like"/>
    <property type="match status" value="1"/>
</dbReference>
<dbReference type="UniPathway" id="UPA00219"/>
<dbReference type="FunFam" id="2.40.440.10:FF:000005">
    <property type="entry name" value="L,D-transpeptidase 2"/>
    <property type="match status" value="1"/>
</dbReference>
<accession>A0A7U3UVY5</accession>
<keyword evidence="9 16" id="KW-0449">Lipoprotein</keyword>
<evidence type="ECO:0000313" key="16">
    <source>
        <dbReference type="EMBL" id="BBA99731.1"/>
    </source>
</evidence>
<organism evidence="16 17">
    <name type="scientific">Actinacidiphila reveromycinica</name>
    <dbReference type="NCBI Taxonomy" id="659352"/>
    <lineage>
        <taxon>Bacteria</taxon>
        <taxon>Bacillati</taxon>
        <taxon>Actinomycetota</taxon>
        <taxon>Actinomycetes</taxon>
        <taxon>Kitasatosporales</taxon>
        <taxon>Streptomycetaceae</taxon>
        <taxon>Actinacidiphila</taxon>
    </lineage>
</organism>
<dbReference type="Gene3D" id="2.60.40.3710">
    <property type="match status" value="1"/>
</dbReference>
<evidence type="ECO:0000256" key="3">
    <source>
        <dbReference type="ARBA" id="ARBA00022679"/>
    </source>
</evidence>
<comment type="pathway">
    <text evidence="12">Glycan biosynthesis.</text>
</comment>
<feature type="domain" description="L,D-TPase catalytic" evidence="15">
    <location>
        <begin position="301"/>
        <end position="437"/>
    </location>
</feature>
<reference evidence="16 17" key="1">
    <citation type="journal article" date="2010" name="J. Bacteriol.">
        <title>Biochemical characterization of a novel indole prenyltransferase from Streptomyces sp. SN-593.</title>
        <authorList>
            <person name="Takahashi S."/>
            <person name="Takagi H."/>
            <person name="Toyoda A."/>
            <person name="Uramoto M."/>
            <person name="Nogawa T."/>
            <person name="Ueki M."/>
            <person name="Sakaki Y."/>
            <person name="Osada H."/>
        </authorList>
    </citation>
    <scope>NUCLEOTIDE SEQUENCE [LARGE SCALE GENOMIC DNA]</scope>
    <source>
        <strain evidence="16 17">SN-593</strain>
    </source>
</reference>
<feature type="active site" description="Proton donor/acceptor" evidence="13">
    <location>
        <position position="386"/>
    </location>
</feature>
<feature type="compositionally biased region" description="Low complexity" evidence="14">
    <location>
        <begin position="66"/>
        <end position="88"/>
    </location>
</feature>
<name>A0A7U3UVY5_9ACTN</name>
<keyword evidence="3" id="KW-0808">Transferase</keyword>
<keyword evidence="5 13" id="KW-0133">Cell shape</keyword>
<dbReference type="AlphaFoldDB" id="A0A7U3UVY5"/>
<dbReference type="PROSITE" id="PS52029">
    <property type="entry name" value="LD_TPASE"/>
    <property type="match status" value="1"/>
</dbReference>
<keyword evidence="10" id="KW-0012">Acyltransferase</keyword>
<keyword evidence="4" id="KW-0732">Signal</keyword>
<dbReference type="GO" id="GO:0005576">
    <property type="term" value="C:extracellular region"/>
    <property type="evidence" value="ECO:0007669"/>
    <property type="project" value="TreeGrafter"/>
</dbReference>
<dbReference type="CDD" id="cd13432">
    <property type="entry name" value="LDT_IgD_like_2"/>
    <property type="match status" value="1"/>
</dbReference>
<dbReference type="GO" id="GO:0008360">
    <property type="term" value="P:regulation of cell shape"/>
    <property type="evidence" value="ECO:0007669"/>
    <property type="project" value="UniProtKB-UniRule"/>
</dbReference>
<dbReference type="EMBL" id="AP018365">
    <property type="protein sequence ID" value="BBA99731.1"/>
    <property type="molecule type" value="Genomic_DNA"/>
</dbReference>
<evidence type="ECO:0000256" key="6">
    <source>
        <dbReference type="ARBA" id="ARBA00022984"/>
    </source>
</evidence>
<evidence type="ECO:0000256" key="14">
    <source>
        <dbReference type="SAM" id="MobiDB-lite"/>
    </source>
</evidence>
<keyword evidence="17" id="KW-1185">Reference proteome</keyword>
<evidence type="ECO:0000313" key="17">
    <source>
        <dbReference type="Proteomes" id="UP000595703"/>
    </source>
</evidence>
<feature type="region of interest" description="Disordered" evidence="14">
    <location>
        <begin position="59"/>
        <end position="92"/>
    </location>
</feature>
<dbReference type="CDD" id="cd16913">
    <property type="entry name" value="YkuD_like"/>
    <property type="match status" value="1"/>
</dbReference>
<dbReference type="GO" id="GO:0071555">
    <property type="term" value="P:cell wall organization"/>
    <property type="evidence" value="ECO:0007669"/>
    <property type="project" value="UniProtKB-UniRule"/>
</dbReference>
<reference evidence="16 17" key="3">
    <citation type="journal article" date="2011" name="Nat. Chem. Biol.">
        <title>Reveromycin A biosynthesis uses RevG and RevJ for stereospecific spiroacetal formation.</title>
        <authorList>
            <person name="Takahashi S."/>
            <person name="Toyoda A."/>
            <person name="Sekiyama Y."/>
            <person name="Takagi H."/>
            <person name="Nogawa T."/>
            <person name="Uramoto M."/>
            <person name="Suzuki R."/>
            <person name="Koshino H."/>
            <person name="Kumano T."/>
            <person name="Panthee S."/>
            <person name="Dairi T."/>
            <person name="Ishikawa J."/>
            <person name="Ikeda H."/>
            <person name="Sakaki Y."/>
            <person name="Osada H."/>
        </authorList>
    </citation>
    <scope>NUCLEOTIDE SEQUENCE [LARGE SCALE GENOMIC DNA]</scope>
    <source>
        <strain evidence="16 17">SN-593</strain>
    </source>
</reference>
<dbReference type="Pfam" id="PF03734">
    <property type="entry name" value="YkuD"/>
    <property type="match status" value="1"/>
</dbReference>
<gene>
    <name evidence="16" type="ORF">RVR_6477</name>
</gene>
<evidence type="ECO:0000256" key="2">
    <source>
        <dbReference type="ARBA" id="ARBA00022475"/>
    </source>
</evidence>
<evidence type="ECO:0000256" key="4">
    <source>
        <dbReference type="ARBA" id="ARBA00022729"/>
    </source>
</evidence>
<feature type="region of interest" description="Disordered" evidence="14">
    <location>
        <begin position="1"/>
        <end position="30"/>
    </location>
</feature>
<dbReference type="RefSeq" id="WP_430393165.1">
    <property type="nucleotide sequence ID" value="NZ_AP018365.1"/>
</dbReference>
<dbReference type="Proteomes" id="UP000595703">
    <property type="component" value="Chromosome"/>
</dbReference>
<evidence type="ECO:0000256" key="5">
    <source>
        <dbReference type="ARBA" id="ARBA00022960"/>
    </source>
</evidence>
<evidence type="ECO:0000259" key="15">
    <source>
        <dbReference type="PROSITE" id="PS52029"/>
    </source>
</evidence>
<evidence type="ECO:0000256" key="9">
    <source>
        <dbReference type="ARBA" id="ARBA00023288"/>
    </source>
</evidence>
<dbReference type="Gene3D" id="2.60.40.3780">
    <property type="match status" value="1"/>
</dbReference>
<comment type="pathway">
    <text evidence="1 13">Cell wall biogenesis; peptidoglycan biosynthesis.</text>
</comment>
<dbReference type="PANTHER" id="PTHR30582">
    <property type="entry name" value="L,D-TRANSPEPTIDASE"/>
    <property type="match status" value="1"/>
</dbReference>
<dbReference type="InterPro" id="IPR005490">
    <property type="entry name" value="LD_TPept_cat_dom"/>
</dbReference>
<keyword evidence="6 13" id="KW-0573">Peptidoglycan synthesis</keyword>
<reference evidence="16 17" key="4">
    <citation type="journal article" date="2020" name="Sci. Rep.">
        <title>beta-carboline chemical signals induce reveromycin production through a LuxR family regulator in Streptomyces sp. SN-593.</title>
        <authorList>
            <person name="Panthee S."/>
            <person name="Kito N."/>
            <person name="Hayashi T."/>
            <person name="Shimizu T."/>
            <person name="Ishikawa J."/>
            <person name="Hamamoto H."/>
            <person name="Osada H."/>
            <person name="Takahashi S."/>
        </authorList>
    </citation>
    <scope>NUCLEOTIDE SEQUENCE [LARGE SCALE GENOMIC DNA]</scope>
    <source>
        <strain evidence="16 17">SN-593</strain>
    </source>
</reference>
<dbReference type="InterPro" id="IPR038063">
    <property type="entry name" value="Transpep_catalytic_dom"/>
</dbReference>
<keyword evidence="2" id="KW-1003">Cell membrane</keyword>
<evidence type="ECO:0000256" key="8">
    <source>
        <dbReference type="ARBA" id="ARBA00023139"/>
    </source>
</evidence>
<reference evidence="16 17" key="2">
    <citation type="journal article" date="2011" name="J. Antibiot.">
        <title>Furaquinocins I and J: novel polyketide isoprenoid hybrid compounds from Streptomyces reveromyceticus SN-593.</title>
        <authorList>
            <person name="Panthee S."/>
            <person name="Takahashi S."/>
            <person name="Takagi H."/>
            <person name="Nogawa T."/>
            <person name="Oowada E."/>
            <person name="Uramoto M."/>
            <person name="Osada H."/>
        </authorList>
    </citation>
    <scope>NUCLEOTIDE SEQUENCE [LARGE SCALE GENOMIC DNA]</scope>
    <source>
        <strain evidence="16 17">SN-593</strain>
    </source>
</reference>